<proteinExistence type="predicted"/>
<feature type="compositionally biased region" description="Low complexity" evidence="1">
    <location>
        <begin position="71"/>
        <end position="90"/>
    </location>
</feature>
<gene>
    <name evidence="2" type="ORF">RHIMIDRAFT_116992</name>
</gene>
<protein>
    <submittedName>
        <fullName evidence="2">Uncharacterized protein</fullName>
    </submittedName>
</protein>
<dbReference type="AlphaFoldDB" id="A0A2G4SZX0"/>
<dbReference type="STRING" id="1340429.A0A2G4SZX0"/>
<feature type="region of interest" description="Disordered" evidence="1">
    <location>
        <begin position="51"/>
        <end position="90"/>
    </location>
</feature>
<evidence type="ECO:0000313" key="3">
    <source>
        <dbReference type="Proteomes" id="UP000242254"/>
    </source>
</evidence>
<dbReference type="Proteomes" id="UP000242254">
    <property type="component" value="Unassembled WGS sequence"/>
</dbReference>
<name>A0A2G4SZX0_RHIZD</name>
<sequence>MHQVVYETGQLRWRLTSIANYQRQQQGNVIDVAERIREYSEMLEEAIQSLQRKPRKSITADTKKSSESYATTPTKNNKPINTVNTTTSTTTTTTTVEKRKKTFVDNNELYKHRIIRKRISNPEMNQAWLPQKGLRILLSDSF</sequence>
<dbReference type="GeneID" id="35436327"/>
<evidence type="ECO:0000313" key="2">
    <source>
        <dbReference type="EMBL" id="PHZ14322.1"/>
    </source>
</evidence>
<organism evidence="2 3">
    <name type="scientific">Rhizopus microsporus ATCC 52813</name>
    <dbReference type="NCBI Taxonomy" id="1340429"/>
    <lineage>
        <taxon>Eukaryota</taxon>
        <taxon>Fungi</taxon>
        <taxon>Fungi incertae sedis</taxon>
        <taxon>Mucoromycota</taxon>
        <taxon>Mucoromycotina</taxon>
        <taxon>Mucoromycetes</taxon>
        <taxon>Mucorales</taxon>
        <taxon>Mucorineae</taxon>
        <taxon>Rhizopodaceae</taxon>
        <taxon>Rhizopus</taxon>
    </lineage>
</organism>
<evidence type="ECO:0000256" key="1">
    <source>
        <dbReference type="SAM" id="MobiDB-lite"/>
    </source>
</evidence>
<keyword evidence="3" id="KW-1185">Reference proteome</keyword>
<accession>A0A2G4SZX0</accession>
<reference evidence="2 3" key="1">
    <citation type="journal article" date="2016" name="Proc. Natl. Acad. Sci. U.S.A.">
        <title>Lipid metabolic changes in an early divergent fungus govern the establishment of a mutualistic symbiosis with endobacteria.</title>
        <authorList>
            <person name="Lastovetsky O.A."/>
            <person name="Gaspar M.L."/>
            <person name="Mondo S.J."/>
            <person name="LaButti K.M."/>
            <person name="Sandor L."/>
            <person name="Grigoriev I.V."/>
            <person name="Henry S.A."/>
            <person name="Pawlowska T.E."/>
        </authorList>
    </citation>
    <scope>NUCLEOTIDE SEQUENCE [LARGE SCALE GENOMIC DNA]</scope>
    <source>
        <strain evidence="2 3">ATCC 52813</strain>
    </source>
</reference>
<dbReference type="RefSeq" id="XP_023468030.1">
    <property type="nucleotide sequence ID" value="XM_023605337.1"/>
</dbReference>
<dbReference type="EMBL" id="KZ303846">
    <property type="protein sequence ID" value="PHZ14322.1"/>
    <property type="molecule type" value="Genomic_DNA"/>
</dbReference>